<evidence type="ECO:0000313" key="2">
    <source>
        <dbReference type="Proteomes" id="UP001055811"/>
    </source>
</evidence>
<protein>
    <submittedName>
        <fullName evidence="1">Uncharacterized protein</fullName>
    </submittedName>
</protein>
<keyword evidence="2" id="KW-1185">Reference proteome</keyword>
<organism evidence="1 2">
    <name type="scientific">Cichorium intybus</name>
    <name type="common">Chicory</name>
    <dbReference type="NCBI Taxonomy" id="13427"/>
    <lineage>
        <taxon>Eukaryota</taxon>
        <taxon>Viridiplantae</taxon>
        <taxon>Streptophyta</taxon>
        <taxon>Embryophyta</taxon>
        <taxon>Tracheophyta</taxon>
        <taxon>Spermatophyta</taxon>
        <taxon>Magnoliopsida</taxon>
        <taxon>eudicotyledons</taxon>
        <taxon>Gunneridae</taxon>
        <taxon>Pentapetalae</taxon>
        <taxon>asterids</taxon>
        <taxon>campanulids</taxon>
        <taxon>Asterales</taxon>
        <taxon>Asteraceae</taxon>
        <taxon>Cichorioideae</taxon>
        <taxon>Cichorieae</taxon>
        <taxon>Cichoriinae</taxon>
        <taxon>Cichorium</taxon>
    </lineage>
</organism>
<reference evidence="1 2" key="2">
    <citation type="journal article" date="2022" name="Mol. Ecol. Resour.">
        <title>The genomes of chicory, endive, great burdock and yacon provide insights into Asteraceae paleo-polyploidization history and plant inulin production.</title>
        <authorList>
            <person name="Fan W."/>
            <person name="Wang S."/>
            <person name="Wang H."/>
            <person name="Wang A."/>
            <person name="Jiang F."/>
            <person name="Liu H."/>
            <person name="Zhao H."/>
            <person name="Xu D."/>
            <person name="Zhang Y."/>
        </authorList>
    </citation>
    <scope>NUCLEOTIDE SEQUENCE [LARGE SCALE GENOMIC DNA]</scope>
    <source>
        <strain evidence="2">cv. Punajuju</strain>
        <tissue evidence="1">Leaves</tissue>
    </source>
</reference>
<dbReference type="EMBL" id="CM042013">
    <property type="protein sequence ID" value="KAI3739812.1"/>
    <property type="molecule type" value="Genomic_DNA"/>
</dbReference>
<sequence>MEEASDLATEITTQNCNWNTDLEKETRIGSDWVRIGLRFDTSKHGVNSSDCSETSIAISTALKESKPVYISVGCNLSAIPHPTFTREPGGEASSGGWKPLLKLLTMLLNKAVKRVMVGGPKLRVTRVLSS</sequence>
<dbReference type="Proteomes" id="UP001055811">
    <property type="component" value="Linkage Group LG05"/>
</dbReference>
<gene>
    <name evidence="1" type="ORF">L2E82_30224</name>
</gene>
<evidence type="ECO:0000313" key="1">
    <source>
        <dbReference type="EMBL" id="KAI3739812.1"/>
    </source>
</evidence>
<accession>A0ACB9D0G1</accession>
<proteinExistence type="predicted"/>
<comment type="caution">
    <text evidence="1">The sequence shown here is derived from an EMBL/GenBank/DDBJ whole genome shotgun (WGS) entry which is preliminary data.</text>
</comment>
<reference evidence="2" key="1">
    <citation type="journal article" date="2022" name="Mol. Ecol. Resour.">
        <title>The genomes of chicory, endive, great burdock and yacon provide insights into Asteraceae palaeo-polyploidization history and plant inulin production.</title>
        <authorList>
            <person name="Fan W."/>
            <person name="Wang S."/>
            <person name="Wang H."/>
            <person name="Wang A."/>
            <person name="Jiang F."/>
            <person name="Liu H."/>
            <person name="Zhao H."/>
            <person name="Xu D."/>
            <person name="Zhang Y."/>
        </authorList>
    </citation>
    <scope>NUCLEOTIDE SEQUENCE [LARGE SCALE GENOMIC DNA]</scope>
    <source>
        <strain evidence="2">cv. Punajuju</strain>
    </source>
</reference>
<name>A0ACB9D0G1_CICIN</name>